<dbReference type="PANTHER" id="PTHR46148:SF60">
    <property type="entry name" value="CHROMO DOMAIN-CONTAINING PROTEIN"/>
    <property type="match status" value="1"/>
</dbReference>
<dbReference type="OrthoDB" id="1939135at2759"/>
<dbReference type="PaxDb" id="4097-A0A1S4B7C2"/>
<proteinExistence type="predicted"/>
<accession>A0A1S4B7C2</accession>
<evidence type="ECO:0000313" key="2">
    <source>
        <dbReference type="RefSeq" id="XP_016484764.1"/>
    </source>
</evidence>
<feature type="domain" description="Tf2-1-like SH3-like" evidence="1">
    <location>
        <begin position="3"/>
        <end position="52"/>
    </location>
</feature>
<organism evidence="2">
    <name type="scientific">Nicotiana tabacum</name>
    <name type="common">Common tobacco</name>
    <dbReference type="NCBI Taxonomy" id="4097"/>
    <lineage>
        <taxon>Eukaryota</taxon>
        <taxon>Viridiplantae</taxon>
        <taxon>Streptophyta</taxon>
        <taxon>Embryophyta</taxon>
        <taxon>Tracheophyta</taxon>
        <taxon>Spermatophyta</taxon>
        <taxon>Magnoliopsida</taxon>
        <taxon>eudicotyledons</taxon>
        <taxon>Gunneridae</taxon>
        <taxon>Pentapetalae</taxon>
        <taxon>asterids</taxon>
        <taxon>lamiids</taxon>
        <taxon>Solanales</taxon>
        <taxon>Solanaceae</taxon>
        <taxon>Nicotianoideae</taxon>
        <taxon>Nicotianeae</taxon>
        <taxon>Nicotiana</taxon>
    </lineage>
</organism>
<dbReference type="PANTHER" id="PTHR46148">
    <property type="entry name" value="CHROMO DOMAIN-CONTAINING PROTEIN"/>
    <property type="match status" value="1"/>
</dbReference>
<dbReference type="RefSeq" id="XP_016484764.1">
    <property type="nucleotide sequence ID" value="XM_016629278.1"/>
</dbReference>
<protein>
    <recommendedName>
        <fullName evidence="1">Tf2-1-like SH3-like domain-containing protein</fullName>
    </recommendedName>
</protein>
<gene>
    <name evidence="2" type="primary">LOC107805276</name>
</gene>
<dbReference type="InterPro" id="IPR056924">
    <property type="entry name" value="SH3_Tf2-1"/>
</dbReference>
<dbReference type="STRING" id="4097.A0A1S4B7C2"/>
<dbReference type="AlphaFoldDB" id="A0A1S4B7C2"/>
<reference evidence="2" key="1">
    <citation type="submission" date="2025-08" db="UniProtKB">
        <authorList>
            <consortium name="RefSeq"/>
        </authorList>
    </citation>
    <scope>IDENTIFICATION</scope>
</reference>
<name>A0A1S4B7C2_TOBAC</name>
<dbReference type="Pfam" id="PF24626">
    <property type="entry name" value="SH3_Tf2-1"/>
    <property type="match status" value="1"/>
</dbReference>
<sequence length="130" mass="15072">MRFVKKGKLSPLYICPFEVLERVGEVAYRIALPPILSRMHPVFHVFMLRKYYEDLSHVLDFSSVQLEKGLTYDEVPMAVLDRQDGKLRSKNIASVKVKWRGHVLLEQLGRHQYPRPGLREAEAEVEPEGP</sequence>
<evidence type="ECO:0000259" key="1">
    <source>
        <dbReference type="Pfam" id="PF24626"/>
    </source>
</evidence>
<dbReference type="KEGG" id="nta:107805276"/>